<dbReference type="AlphaFoldDB" id="H1VX07"/>
<dbReference type="Proteomes" id="UP000007174">
    <property type="component" value="Unassembled WGS sequence"/>
</dbReference>
<evidence type="ECO:0000313" key="3">
    <source>
        <dbReference type="Proteomes" id="UP000007174"/>
    </source>
</evidence>
<dbReference type="PANTHER" id="PTHR10267">
    <property type="entry name" value="DNA POLYMERASE SUBUNIT GAMMA-1"/>
    <property type="match status" value="1"/>
</dbReference>
<dbReference type="HOGENOM" id="CLU_1140300_0_0_1"/>
<dbReference type="Pfam" id="PF18136">
    <property type="entry name" value="DNApol_Exo"/>
    <property type="match status" value="1"/>
</dbReference>
<dbReference type="GO" id="GO:0006264">
    <property type="term" value="P:mitochondrial DNA replication"/>
    <property type="evidence" value="ECO:0007669"/>
    <property type="project" value="TreeGrafter"/>
</dbReference>
<dbReference type="GO" id="GO:0008408">
    <property type="term" value="F:3'-5' exonuclease activity"/>
    <property type="evidence" value="ECO:0007669"/>
    <property type="project" value="TreeGrafter"/>
</dbReference>
<dbReference type="PANTHER" id="PTHR10267:SF0">
    <property type="entry name" value="DNA POLYMERASE SUBUNIT GAMMA-1"/>
    <property type="match status" value="1"/>
</dbReference>
<dbReference type="EMBL" id="CACQ02007159">
    <property type="protein sequence ID" value="CCF44769.1"/>
    <property type="molecule type" value="Genomic_DNA"/>
</dbReference>
<dbReference type="Gene3D" id="3.30.420.390">
    <property type="match status" value="1"/>
</dbReference>
<accession>H1VX07</accession>
<feature type="domain" description="DNA mitochondrial polymerase exonuclease" evidence="1">
    <location>
        <begin position="116"/>
        <end position="244"/>
    </location>
</feature>
<dbReference type="eggNOG" id="KOG3657">
    <property type="taxonomic scope" value="Eukaryota"/>
</dbReference>
<reference evidence="3" key="1">
    <citation type="journal article" date="2012" name="Nat. Genet.">
        <title>Lifestyle transitions in plant pathogenic Colletotrichum fungi deciphered by genome and transcriptome analyses.</title>
        <authorList>
            <person name="O'Connell R.J."/>
            <person name="Thon M.R."/>
            <person name="Hacquard S."/>
            <person name="Amyotte S.G."/>
            <person name="Kleemann J."/>
            <person name="Torres M.F."/>
            <person name="Damm U."/>
            <person name="Buiate E.A."/>
            <person name="Epstein L."/>
            <person name="Alkan N."/>
            <person name="Altmueller J."/>
            <person name="Alvarado-Balderrama L."/>
            <person name="Bauser C.A."/>
            <person name="Becker C."/>
            <person name="Birren B.W."/>
            <person name="Chen Z."/>
            <person name="Choi J."/>
            <person name="Crouch J.A."/>
            <person name="Duvick J.P."/>
            <person name="Farman M.A."/>
            <person name="Gan P."/>
            <person name="Heiman D."/>
            <person name="Henrissat B."/>
            <person name="Howard R.J."/>
            <person name="Kabbage M."/>
            <person name="Koch C."/>
            <person name="Kracher B."/>
            <person name="Kubo Y."/>
            <person name="Law A.D."/>
            <person name="Lebrun M.-H."/>
            <person name="Lee Y.-H."/>
            <person name="Miyara I."/>
            <person name="Moore N."/>
            <person name="Neumann U."/>
            <person name="Nordstroem K."/>
            <person name="Panaccione D.G."/>
            <person name="Panstruga R."/>
            <person name="Place M."/>
            <person name="Proctor R.H."/>
            <person name="Prusky D."/>
            <person name="Rech G."/>
            <person name="Reinhardt R."/>
            <person name="Rollins J.A."/>
            <person name="Rounsley S."/>
            <person name="Schardl C.L."/>
            <person name="Schwartz D.C."/>
            <person name="Shenoy N."/>
            <person name="Shirasu K."/>
            <person name="Sikhakolli U.R."/>
            <person name="Stueber K."/>
            <person name="Sukno S.A."/>
            <person name="Sweigard J.A."/>
            <person name="Takano Y."/>
            <person name="Takahara H."/>
            <person name="Trail F."/>
            <person name="van der Does H.C."/>
            <person name="Voll L.M."/>
            <person name="Will I."/>
            <person name="Young S."/>
            <person name="Zeng Q."/>
            <person name="Zhang J."/>
            <person name="Zhou S."/>
            <person name="Dickman M.B."/>
            <person name="Schulze-Lefert P."/>
            <person name="Ver Loren van Themaat E."/>
            <person name="Ma L.-J."/>
            <person name="Vaillancourt L.J."/>
        </authorList>
    </citation>
    <scope>NUCLEOTIDE SEQUENCE [LARGE SCALE GENOMIC DNA]</scope>
    <source>
        <strain evidence="3">IMI 349063</strain>
    </source>
</reference>
<dbReference type="InterPro" id="IPR002297">
    <property type="entry name" value="DNA-dir_DNA_pol_A_mt"/>
</dbReference>
<evidence type="ECO:0000313" key="2">
    <source>
        <dbReference type="EMBL" id="CCF44769.1"/>
    </source>
</evidence>
<dbReference type="VEuPathDB" id="FungiDB:CH63R_02408"/>
<gene>
    <name evidence="2" type="ORF">CH063_14059</name>
</gene>
<dbReference type="InterPro" id="IPR041336">
    <property type="entry name" value="DNApol_Exo"/>
</dbReference>
<protein>
    <recommendedName>
        <fullName evidence="1">DNA mitochondrial polymerase exonuclease domain-containing protein</fullName>
    </recommendedName>
</protein>
<sequence length="244" mass="27599">MAAITNHVLRGSTASFIRLARHHASRRLALRSHARWQSSLAAETANVDNIKERQEKPNILSQARYSDIGVQHLSAHVYKQIFPDGTTPPPPELVELSRDHLRRHDLLGKNTDNSDPIAFDLPELQGRTLDEHFHKLAVDSAEPYLSLAKQFARANAPPKPRKWVRRSGWTKYYSDGRTEAVDAPDDSMLCFDTEVLWKESSFAVMACASSPTAWYAWLSPWLLGESESDRHLIPLGDPTKERVI</sequence>
<feature type="non-terminal residue" evidence="2">
    <location>
        <position position="1"/>
    </location>
</feature>
<dbReference type="GO" id="GO:0005760">
    <property type="term" value="C:gamma DNA polymerase complex"/>
    <property type="evidence" value="ECO:0007669"/>
    <property type="project" value="InterPro"/>
</dbReference>
<evidence type="ECO:0000259" key="1">
    <source>
        <dbReference type="Pfam" id="PF18136"/>
    </source>
</evidence>
<organism evidence="2 3">
    <name type="scientific">Colletotrichum higginsianum (strain IMI 349063)</name>
    <name type="common">Crucifer anthracnose fungus</name>
    <dbReference type="NCBI Taxonomy" id="759273"/>
    <lineage>
        <taxon>Eukaryota</taxon>
        <taxon>Fungi</taxon>
        <taxon>Dikarya</taxon>
        <taxon>Ascomycota</taxon>
        <taxon>Pezizomycotina</taxon>
        <taxon>Sordariomycetes</taxon>
        <taxon>Hypocreomycetidae</taxon>
        <taxon>Glomerellales</taxon>
        <taxon>Glomerellaceae</taxon>
        <taxon>Colletotrichum</taxon>
        <taxon>Colletotrichum destructivum species complex</taxon>
    </lineage>
</organism>
<proteinExistence type="predicted"/>
<dbReference type="GO" id="GO:0003887">
    <property type="term" value="F:DNA-directed DNA polymerase activity"/>
    <property type="evidence" value="ECO:0007669"/>
    <property type="project" value="TreeGrafter"/>
</dbReference>
<name>H1VX07_COLHI</name>
<dbReference type="GO" id="GO:0003677">
    <property type="term" value="F:DNA binding"/>
    <property type="evidence" value="ECO:0007669"/>
    <property type="project" value="InterPro"/>
</dbReference>
<dbReference type="STRING" id="759273.H1VX07"/>